<dbReference type="EC" id="2.8.2.-" evidence="3"/>
<comment type="caution">
    <text evidence="5">The sequence shown here is derived from an EMBL/GenBank/DDBJ whole genome shotgun (WGS) entry which is preliminary data.</text>
</comment>
<dbReference type="PANTHER" id="PTHR11783">
    <property type="entry name" value="SULFOTRANSFERASE SULT"/>
    <property type="match status" value="1"/>
</dbReference>
<evidence type="ECO:0000256" key="3">
    <source>
        <dbReference type="RuleBase" id="RU361155"/>
    </source>
</evidence>
<dbReference type="Proteomes" id="UP000770717">
    <property type="component" value="Unassembled WGS sequence"/>
</dbReference>
<protein>
    <recommendedName>
        <fullName evidence="3">Sulfotransferase</fullName>
        <ecNumber evidence="3">2.8.2.-</ecNumber>
    </recommendedName>
</protein>
<feature type="domain" description="Sulfotransferase" evidence="4">
    <location>
        <begin position="1"/>
        <end position="89"/>
    </location>
</feature>
<name>A0A8J6BMG8_ELECQ</name>
<evidence type="ECO:0000259" key="4">
    <source>
        <dbReference type="Pfam" id="PF00685"/>
    </source>
</evidence>
<feature type="non-terminal residue" evidence="5">
    <location>
        <position position="1"/>
    </location>
</feature>
<dbReference type="InterPro" id="IPR000863">
    <property type="entry name" value="Sulfotransferase_dom"/>
</dbReference>
<evidence type="ECO:0000256" key="2">
    <source>
        <dbReference type="ARBA" id="ARBA00022679"/>
    </source>
</evidence>
<accession>A0A8J6BMG8</accession>
<dbReference type="OrthoDB" id="205623at2759"/>
<dbReference type="InterPro" id="IPR027417">
    <property type="entry name" value="P-loop_NTPase"/>
</dbReference>
<dbReference type="SUPFAM" id="SSF52540">
    <property type="entry name" value="P-loop containing nucleoside triphosphate hydrolases"/>
    <property type="match status" value="1"/>
</dbReference>
<proteinExistence type="inferred from homology"/>
<keyword evidence="2 3" id="KW-0808">Transferase</keyword>
<dbReference type="EMBL" id="WNTK01008511">
    <property type="protein sequence ID" value="KAG9462988.1"/>
    <property type="molecule type" value="Genomic_DNA"/>
</dbReference>
<dbReference type="GO" id="GO:0008146">
    <property type="term" value="F:sulfotransferase activity"/>
    <property type="evidence" value="ECO:0007669"/>
    <property type="project" value="InterPro"/>
</dbReference>
<dbReference type="AlphaFoldDB" id="A0A8J6BMG8"/>
<dbReference type="Pfam" id="PF00685">
    <property type="entry name" value="Sulfotransfer_1"/>
    <property type="match status" value="1"/>
</dbReference>
<sequence>DLRSAVLKICKFVGISLDSKTIDIVVEKATFKNMKHDPLANYTFIPNDILDKSKGEFLRKGIVGDWKNIMTVAQSERFDKVYKEKMGDLPIKFLWDLKEEDAS</sequence>
<keyword evidence="6" id="KW-1185">Reference proteome</keyword>
<organism evidence="5 6">
    <name type="scientific">Eleutherodactylus coqui</name>
    <name type="common">Puerto Rican coqui</name>
    <dbReference type="NCBI Taxonomy" id="57060"/>
    <lineage>
        <taxon>Eukaryota</taxon>
        <taxon>Metazoa</taxon>
        <taxon>Chordata</taxon>
        <taxon>Craniata</taxon>
        <taxon>Vertebrata</taxon>
        <taxon>Euteleostomi</taxon>
        <taxon>Amphibia</taxon>
        <taxon>Batrachia</taxon>
        <taxon>Anura</taxon>
        <taxon>Neobatrachia</taxon>
        <taxon>Hyloidea</taxon>
        <taxon>Eleutherodactylidae</taxon>
        <taxon>Eleutherodactylinae</taxon>
        <taxon>Eleutherodactylus</taxon>
        <taxon>Eleutherodactylus</taxon>
    </lineage>
</organism>
<evidence type="ECO:0000313" key="5">
    <source>
        <dbReference type="EMBL" id="KAG9462988.1"/>
    </source>
</evidence>
<evidence type="ECO:0000313" key="6">
    <source>
        <dbReference type="Proteomes" id="UP000770717"/>
    </source>
</evidence>
<comment type="similarity">
    <text evidence="1 3">Belongs to the sulfotransferase 1 family.</text>
</comment>
<evidence type="ECO:0000256" key="1">
    <source>
        <dbReference type="ARBA" id="ARBA00005771"/>
    </source>
</evidence>
<dbReference type="Gene3D" id="3.40.50.300">
    <property type="entry name" value="P-loop containing nucleotide triphosphate hydrolases"/>
    <property type="match status" value="1"/>
</dbReference>
<reference evidence="5" key="1">
    <citation type="thesis" date="2020" institute="ProQuest LLC" country="789 East Eisenhower Parkway, Ann Arbor, MI, USA">
        <title>Comparative Genomics and Chromosome Evolution.</title>
        <authorList>
            <person name="Mudd A.B."/>
        </authorList>
    </citation>
    <scope>NUCLEOTIDE SEQUENCE</scope>
    <source>
        <strain evidence="5">HN-11 Male</strain>
        <tissue evidence="5">Kidney and liver</tissue>
    </source>
</reference>
<gene>
    <name evidence="5" type="ORF">GDO78_022661</name>
</gene>